<gene>
    <name evidence="1" type="ORF">PN492_04975</name>
</gene>
<dbReference type="Pfam" id="PF20126">
    <property type="entry name" value="TumE"/>
    <property type="match status" value="1"/>
</dbReference>
<dbReference type="RefSeq" id="WP_028083334.1">
    <property type="nucleotide sequence ID" value="NZ_JAQMTU010000029.1"/>
</dbReference>
<dbReference type="NCBIfam" id="NF045777">
    <property type="entry name" value="TumE"/>
    <property type="match status" value="1"/>
</dbReference>
<proteinExistence type="predicted"/>
<name>A0ABT5A1T8_9CYAN</name>
<organism evidence="1 2">
    <name type="scientific">Dolichospermum circinale CS-537/01</name>
    <dbReference type="NCBI Taxonomy" id="3021739"/>
    <lineage>
        <taxon>Bacteria</taxon>
        <taxon>Bacillati</taxon>
        <taxon>Cyanobacteriota</taxon>
        <taxon>Cyanophyceae</taxon>
        <taxon>Nostocales</taxon>
        <taxon>Aphanizomenonaceae</taxon>
        <taxon>Dolichospermum</taxon>
        <taxon>Dolichospermum circinale</taxon>
    </lineage>
</organism>
<evidence type="ECO:0000313" key="2">
    <source>
        <dbReference type="Proteomes" id="UP001212123"/>
    </source>
</evidence>
<dbReference type="EMBL" id="JAQMTU010000029">
    <property type="protein sequence ID" value="MDB9485902.1"/>
    <property type="molecule type" value="Genomic_DNA"/>
</dbReference>
<keyword evidence="2" id="KW-1185">Reference proteome</keyword>
<comment type="caution">
    <text evidence="1">The sequence shown here is derived from an EMBL/GenBank/DDBJ whole genome shotgun (WGS) entry which is preliminary data.</text>
</comment>
<dbReference type="InterPro" id="IPR045397">
    <property type="entry name" value="TumE-like"/>
</dbReference>
<protein>
    <submittedName>
        <fullName evidence="1">DUF6516 family protein</fullName>
    </submittedName>
</protein>
<dbReference type="InterPro" id="IPR054795">
    <property type="entry name" value="TumE"/>
</dbReference>
<accession>A0ABT5A1T8</accession>
<reference evidence="1 2" key="1">
    <citation type="submission" date="2023-01" db="EMBL/GenBank/DDBJ databases">
        <title>Genomes from the Australian National Cyanobacteria Reference Collection.</title>
        <authorList>
            <person name="Willis A."/>
            <person name="Lee E.M.F."/>
        </authorList>
    </citation>
    <scope>NUCLEOTIDE SEQUENCE [LARGE SCALE GENOMIC DNA]</scope>
    <source>
        <strain evidence="1 2">CS-537/01</strain>
    </source>
</reference>
<evidence type="ECO:0000313" key="1">
    <source>
        <dbReference type="EMBL" id="MDB9485902.1"/>
    </source>
</evidence>
<dbReference type="Proteomes" id="UP001212123">
    <property type="component" value="Unassembled WGS sequence"/>
</dbReference>
<sequence length="128" mass="15252">MLPNILSDYLNQVEQVVLMYSNVYVERYEEEILTPNRANIKIRLRFHQTHLLEINEAIVVANNQLQFLDYRYHFQNEHNYLIFRYDSTPHFPNLPNFPYHKHLPDDVIAADKPEISQVLKEANGLLSK</sequence>